<feature type="domain" description="HTH lacI-type" evidence="4">
    <location>
        <begin position="2"/>
        <end position="57"/>
    </location>
</feature>
<sequence length="348" mass="37894">MANIRDVARHADVSVSTVSNVINGRTDQMRHETLLRIQVAMRELNYQPNRIAQQLKTGQVKMIGLLVPSIVNPSFAALAREIDLAAKAWDGYRVLLGNTYRQESEEDTFLEDMLAHGIKGVIVASSTVDKPHFFQAASQGLVMVNYDSRVGALSASTELLCDSVSMDNIEAGRIATEYLIQQGCRNLAFVTEASHIMSRSHKITGFHTAIAGQGEQVESQVIEGKASKAYGDTEMAELGRELARDVSALNPSPDGIVTVNDALAIGLIAGLRDIGIRVPEDISVVGIDNIPLAGLINPGLTSVMPPLAEMAALMIERLIKRIDDPKIKPEAFLFTPRLVIRDSVRKKK</sequence>
<dbReference type="Gene3D" id="1.10.260.40">
    <property type="entry name" value="lambda repressor-like DNA-binding domains"/>
    <property type="match status" value="1"/>
</dbReference>
<dbReference type="PANTHER" id="PTHR30146">
    <property type="entry name" value="LACI-RELATED TRANSCRIPTIONAL REPRESSOR"/>
    <property type="match status" value="1"/>
</dbReference>
<reference evidence="5 6" key="1">
    <citation type="submission" date="2014-04" db="EMBL/GenBank/DDBJ databases">
        <title>Draft genome sequence of Pantoea beijingensis strain LMG 27579, an emerging pathogen to Pleurotus eryngii with potential industrial application.</title>
        <authorList>
            <person name="Xu F."/>
            <person name="Liu Y."/>
            <person name="Wang S."/>
            <person name="Yin Y."/>
            <person name="Ma Y."/>
            <person name="Zhao S."/>
            <person name="Rong C."/>
        </authorList>
    </citation>
    <scope>NUCLEOTIDE SEQUENCE [LARGE SCALE GENOMIC DNA]</scope>
    <source>
        <strain evidence="5 6">LMG 27579</strain>
    </source>
</reference>
<dbReference type="CDD" id="cd01392">
    <property type="entry name" value="HTH_LacI"/>
    <property type="match status" value="1"/>
</dbReference>
<dbReference type="PROSITE" id="PS00356">
    <property type="entry name" value="HTH_LACI_1"/>
    <property type="match status" value="1"/>
</dbReference>
<keyword evidence="2" id="KW-0238">DNA-binding</keyword>
<dbReference type="InterPro" id="IPR028082">
    <property type="entry name" value="Peripla_BP_I"/>
</dbReference>
<dbReference type="GO" id="GO:0000976">
    <property type="term" value="F:transcription cis-regulatory region binding"/>
    <property type="evidence" value="ECO:0007669"/>
    <property type="project" value="TreeGrafter"/>
</dbReference>
<dbReference type="AlphaFoldDB" id="A0A443I8Z5"/>
<keyword evidence="6" id="KW-1185">Reference proteome</keyword>
<accession>A0A443I8Z5</accession>
<keyword evidence="3" id="KW-0804">Transcription</keyword>
<evidence type="ECO:0000259" key="4">
    <source>
        <dbReference type="PROSITE" id="PS50932"/>
    </source>
</evidence>
<dbReference type="RefSeq" id="WP_128179297.1">
    <property type="nucleotide sequence ID" value="NZ_CP071409.1"/>
</dbReference>
<evidence type="ECO:0000256" key="3">
    <source>
        <dbReference type="ARBA" id="ARBA00023163"/>
    </source>
</evidence>
<dbReference type="GO" id="GO:0003700">
    <property type="term" value="F:DNA-binding transcription factor activity"/>
    <property type="evidence" value="ECO:0007669"/>
    <property type="project" value="TreeGrafter"/>
</dbReference>
<dbReference type="Pfam" id="PF13377">
    <property type="entry name" value="Peripla_BP_3"/>
    <property type="match status" value="1"/>
</dbReference>
<dbReference type="Pfam" id="PF00356">
    <property type="entry name" value="LacI"/>
    <property type="match status" value="1"/>
</dbReference>
<protein>
    <submittedName>
        <fullName evidence="5">LacI family transcriptional regulator</fullName>
    </submittedName>
</protein>
<dbReference type="SMART" id="SM00354">
    <property type="entry name" value="HTH_LACI"/>
    <property type="match status" value="1"/>
</dbReference>
<dbReference type="SUPFAM" id="SSF47413">
    <property type="entry name" value="lambda repressor-like DNA-binding domains"/>
    <property type="match status" value="1"/>
</dbReference>
<keyword evidence="1" id="KW-0805">Transcription regulation</keyword>
<dbReference type="Gene3D" id="3.40.50.2300">
    <property type="match status" value="2"/>
</dbReference>
<dbReference type="SUPFAM" id="SSF53822">
    <property type="entry name" value="Periplasmic binding protein-like I"/>
    <property type="match status" value="1"/>
</dbReference>
<dbReference type="InterPro" id="IPR000843">
    <property type="entry name" value="HTH_LacI"/>
</dbReference>
<dbReference type="InterPro" id="IPR010982">
    <property type="entry name" value="Lambda_DNA-bd_dom_sf"/>
</dbReference>
<dbReference type="PROSITE" id="PS50932">
    <property type="entry name" value="HTH_LACI_2"/>
    <property type="match status" value="1"/>
</dbReference>
<name>A0A443I8Z5_9GAMM</name>
<dbReference type="PANTHER" id="PTHR30146:SF147">
    <property type="entry name" value="HTH-TYPE TRANSCRIPTIONAL REGULATOR DEGA"/>
    <property type="match status" value="1"/>
</dbReference>
<proteinExistence type="predicted"/>
<comment type="caution">
    <text evidence="5">The sequence shown here is derived from an EMBL/GenBank/DDBJ whole genome shotgun (WGS) entry which is preliminary data.</text>
</comment>
<evidence type="ECO:0000256" key="2">
    <source>
        <dbReference type="ARBA" id="ARBA00023125"/>
    </source>
</evidence>
<dbReference type="InterPro" id="IPR046335">
    <property type="entry name" value="LacI/GalR-like_sensor"/>
</dbReference>
<dbReference type="EMBL" id="JMEE01000046">
    <property type="protein sequence ID" value="RWR00651.1"/>
    <property type="molecule type" value="Genomic_DNA"/>
</dbReference>
<evidence type="ECO:0000313" key="5">
    <source>
        <dbReference type="EMBL" id="RWR00651.1"/>
    </source>
</evidence>
<gene>
    <name evidence="5" type="ORF">ED28_17470</name>
</gene>
<dbReference type="Proteomes" id="UP000288794">
    <property type="component" value="Unassembled WGS sequence"/>
</dbReference>
<evidence type="ECO:0000313" key="6">
    <source>
        <dbReference type="Proteomes" id="UP000288794"/>
    </source>
</evidence>
<organism evidence="5 6">
    <name type="scientific">[Pantoea] beijingensis</name>
    <dbReference type="NCBI Taxonomy" id="1324864"/>
    <lineage>
        <taxon>Bacteria</taxon>
        <taxon>Pseudomonadati</taxon>
        <taxon>Pseudomonadota</taxon>
        <taxon>Gammaproteobacteria</taxon>
        <taxon>Enterobacterales</taxon>
        <taxon>Erwiniaceae</taxon>
        <taxon>Erwinia</taxon>
    </lineage>
</organism>
<evidence type="ECO:0000256" key="1">
    <source>
        <dbReference type="ARBA" id="ARBA00023015"/>
    </source>
</evidence>